<evidence type="ECO:0000313" key="2">
    <source>
        <dbReference type="EMBL" id="CAN97998.1"/>
    </source>
</evidence>
<evidence type="ECO:0000256" key="1">
    <source>
        <dbReference type="SAM" id="MobiDB-lite"/>
    </source>
</evidence>
<dbReference type="EMBL" id="AM746676">
    <property type="protein sequence ID" value="CAN97998.1"/>
    <property type="molecule type" value="Genomic_DNA"/>
</dbReference>
<dbReference type="HOGENOM" id="CLU_1915729_0_0_7"/>
<protein>
    <submittedName>
        <fullName evidence="2">Uncharacterized protein</fullName>
    </submittedName>
</protein>
<organism evidence="2 3">
    <name type="scientific">Sorangium cellulosum (strain So ce56)</name>
    <name type="common">Polyangium cellulosum (strain So ce56)</name>
    <dbReference type="NCBI Taxonomy" id="448385"/>
    <lineage>
        <taxon>Bacteria</taxon>
        <taxon>Pseudomonadati</taxon>
        <taxon>Myxococcota</taxon>
        <taxon>Polyangia</taxon>
        <taxon>Polyangiales</taxon>
        <taxon>Polyangiaceae</taxon>
        <taxon>Sorangium</taxon>
    </lineage>
</organism>
<gene>
    <name evidence="2" type="ordered locus">sce7828</name>
</gene>
<reference evidence="2 3" key="1">
    <citation type="journal article" date="2007" name="Nat. Biotechnol.">
        <title>Complete genome sequence of the myxobacterium Sorangium cellulosum.</title>
        <authorList>
            <person name="Schneiker S."/>
            <person name="Perlova O."/>
            <person name="Kaiser O."/>
            <person name="Gerth K."/>
            <person name="Alici A."/>
            <person name="Altmeyer M.O."/>
            <person name="Bartels D."/>
            <person name="Bekel T."/>
            <person name="Beyer S."/>
            <person name="Bode E."/>
            <person name="Bode H.B."/>
            <person name="Bolten C.J."/>
            <person name="Choudhuri J.V."/>
            <person name="Doss S."/>
            <person name="Elnakady Y.A."/>
            <person name="Frank B."/>
            <person name="Gaigalat L."/>
            <person name="Goesmann A."/>
            <person name="Groeger C."/>
            <person name="Gross F."/>
            <person name="Jelsbak L."/>
            <person name="Jelsbak L."/>
            <person name="Kalinowski J."/>
            <person name="Kegler C."/>
            <person name="Knauber T."/>
            <person name="Konietzny S."/>
            <person name="Kopp M."/>
            <person name="Krause L."/>
            <person name="Krug D."/>
            <person name="Linke B."/>
            <person name="Mahmud T."/>
            <person name="Martinez-Arias R."/>
            <person name="McHardy A.C."/>
            <person name="Merai M."/>
            <person name="Meyer F."/>
            <person name="Mormann S."/>
            <person name="Munoz-Dorado J."/>
            <person name="Perez J."/>
            <person name="Pradella S."/>
            <person name="Rachid S."/>
            <person name="Raddatz G."/>
            <person name="Rosenau F."/>
            <person name="Rueckert C."/>
            <person name="Sasse F."/>
            <person name="Scharfe M."/>
            <person name="Schuster S.C."/>
            <person name="Suen G."/>
            <person name="Treuner-Lange A."/>
            <person name="Velicer G.J."/>
            <person name="Vorholter F.-J."/>
            <person name="Weissman K.J."/>
            <person name="Welch R.D."/>
            <person name="Wenzel S.C."/>
            <person name="Whitworth D.E."/>
            <person name="Wilhelm S."/>
            <person name="Wittmann C."/>
            <person name="Bloecker H."/>
            <person name="Puehler A."/>
            <person name="Mueller R."/>
        </authorList>
    </citation>
    <scope>NUCLEOTIDE SEQUENCE [LARGE SCALE GENOMIC DNA]</scope>
    <source>
        <strain evidence="3">So ce56</strain>
    </source>
</reference>
<dbReference type="AlphaFoldDB" id="A9FBC3"/>
<feature type="compositionally biased region" description="Basic residues" evidence="1">
    <location>
        <begin position="91"/>
        <end position="101"/>
    </location>
</feature>
<accession>A9FBC3</accession>
<dbReference type="Proteomes" id="UP000002139">
    <property type="component" value="Chromosome"/>
</dbReference>
<sequence length="132" mass="14138">MPSTTLPCSQPLHGYAEPGDPHALRDAFASQVAETALALLDPDRIEAIGEDMGIVLQHRTHHAGLHLRLCAAARPSIRRSPGGGAHTLRCAQKRSHRRMGRRSPAPSTGHPPLQAQICNPTSATPAERPTDL</sequence>
<proteinExistence type="predicted"/>
<name>A9FBC3_SORC5</name>
<dbReference type="KEGG" id="scl:sce7828"/>
<feature type="region of interest" description="Disordered" evidence="1">
    <location>
        <begin position="75"/>
        <end position="132"/>
    </location>
</feature>
<keyword evidence="3" id="KW-1185">Reference proteome</keyword>
<evidence type="ECO:0000313" key="3">
    <source>
        <dbReference type="Proteomes" id="UP000002139"/>
    </source>
</evidence>